<feature type="chain" id="PRO_5002120619" description="RZZ complex subunit KNTC1/ROD C-terminal domain-containing protein" evidence="1">
    <location>
        <begin position="32"/>
        <end position="1362"/>
    </location>
</feature>
<dbReference type="Gene3D" id="3.80.10.10">
    <property type="entry name" value="Ribonuclease Inhibitor"/>
    <property type="match status" value="1"/>
</dbReference>
<name>A0A0B7N971_9FUNG</name>
<feature type="signal peptide" evidence="1">
    <location>
        <begin position="1"/>
        <end position="31"/>
    </location>
</feature>
<accession>A0A0B7N971</accession>
<keyword evidence="1" id="KW-0732">Signal</keyword>
<gene>
    <name evidence="2" type="primary">PARPA_08134.1 scaffold 32009</name>
</gene>
<organism evidence="2 3">
    <name type="scientific">Parasitella parasitica</name>
    <dbReference type="NCBI Taxonomy" id="35722"/>
    <lineage>
        <taxon>Eukaryota</taxon>
        <taxon>Fungi</taxon>
        <taxon>Fungi incertae sedis</taxon>
        <taxon>Mucoromycota</taxon>
        <taxon>Mucoromycotina</taxon>
        <taxon>Mucoromycetes</taxon>
        <taxon>Mucorales</taxon>
        <taxon>Mucorineae</taxon>
        <taxon>Mucoraceae</taxon>
        <taxon>Parasitella</taxon>
    </lineage>
</organism>
<evidence type="ECO:0008006" key="4">
    <source>
        <dbReference type="Google" id="ProtNLM"/>
    </source>
</evidence>
<dbReference type="SUPFAM" id="SSF52047">
    <property type="entry name" value="RNI-like"/>
    <property type="match status" value="1"/>
</dbReference>
<sequence>MCILVCKQWKRIFLPLIFAKAVLVTRQQVEAYLKQADELKRQTISLHLVAPISNQEFEAFVSSCPKVKDLTLFSNYSNRLEVAPAVRLISQHWASNLIKIRMDSLLMPKALDLLAHQLQDITGDLEDLLIPGTVDMRPFPKLEILEIENGDSSGEKTIRYLNLLHSSCPKLKRLTIYGMRFPVFPEMYEDVKPFSLTCCNLNNCDGIIQENANQLLRIFPNLNTLSLVRTESIIRPDLVDVVHSLHNAYLNIAQYSPQLRDLSIDYVYGNIDTRDYFNNLFSSLGNLQTLHLELSSLVKGVSLKEKVSLSNILTSAPHLKKLSIYGLAHLVTVDSLEHYCVGKSGHYDNRVRRIVQKDPFDDFDPPDPPEDPDLENFLDGNFNAINDPQPDFSIYTVGGVDYLLYYTEDGKNRYGEGEVLIEEGSEIMISKKMGVRESEDKTYNYWNVPEQPRLLRSFDFPPPNFTSNLTVLHLTMVTLRNPTFQWINACCPELKELSILDTGIYPWCYIYLKDLKKLRRLNITLELYYRYSPVLIVNGDKTTRVFKPTTIQSKTYIQDLQYENIELEDLYQITLHHSKALSDYPAIMSKLLLDNDENESFKVFEKNISIDGKDNTVDSFANELEKSVQEATADLPLGKALHLLLHVHGQVFDKAVLAIQNSTAEELAIKVVELAPIVKAILSIQNYISPDISAFFKQIYDSLKNKFIKQKPNEEAMRIISFFALHSDVCQVQVQQVLRDELRKSDKKDQLAVVILLHFFFKNYTKSMEKALLMLYVPLVHLVEKQSDQPTLLSFSACDLALQFTRVALTATPAIESKMAATTKIMEIEVSESVDKLQKVWDGLSKILNVLEKWQASKTSLETAAYEELRALIKSNTKEWNIILKYITPKVVLSEKPISAKRQRQILSDPDASSSTQLLLLTLFQKGEWIKLYTEKRSTVVTSAEQDEIKNLVQQKYKSLMRLKHLIPPLVTTLPHLFSCTAVKDSELIQSIINQIESPSDEMFKNLATMIMNRPEPSVCYLLTQTVQKTRQHNFTYKMLCHLITTEPDQIVPMLQEDLLSAVKESDQACNLLLKCMDFTDLSGLIRKLMKLSNVEDQREKMIYMALIAKALLKTDWVSSSILNYVDLVREFKLYKGFVTIDANDHPKTPRDTSLPYPTVQVTQTFPNDQVETISKSLMIPLQLWSARATEESFTSAIRQLVQYSYGLPKDGTWIEAWKQLSFAFENNHRFIWPVIETCTNIMREQISITQDFIEQPAEIKEKIIFFRLSPMLILQAIPKNAYALLSLPDSYVNFITSKLMKIGISKSMLKVTQQQDTHLSTCIQLMEELLQRSLDTNGLDQGIPNIIDFSTSLLAKLFCVD</sequence>
<proteinExistence type="predicted"/>
<dbReference type="Proteomes" id="UP000054107">
    <property type="component" value="Unassembled WGS sequence"/>
</dbReference>
<protein>
    <recommendedName>
        <fullName evidence="4">RZZ complex subunit KNTC1/ROD C-terminal domain-containing protein</fullName>
    </recommendedName>
</protein>
<evidence type="ECO:0000256" key="1">
    <source>
        <dbReference type="SAM" id="SignalP"/>
    </source>
</evidence>
<dbReference type="STRING" id="35722.A0A0B7N971"/>
<evidence type="ECO:0000313" key="2">
    <source>
        <dbReference type="EMBL" id="CEP13984.1"/>
    </source>
</evidence>
<dbReference type="InterPro" id="IPR032675">
    <property type="entry name" value="LRR_dom_sf"/>
</dbReference>
<keyword evidence="3" id="KW-1185">Reference proteome</keyword>
<dbReference type="OrthoDB" id="79603at2759"/>
<reference evidence="2 3" key="1">
    <citation type="submission" date="2014-09" db="EMBL/GenBank/DDBJ databases">
        <authorList>
            <person name="Ellenberger Sabrina"/>
        </authorList>
    </citation>
    <scope>NUCLEOTIDE SEQUENCE [LARGE SCALE GENOMIC DNA]</scope>
    <source>
        <strain evidence="2 3">CBS 412.66</strain>
    </source>
</reference>
<dbReference type="EMBL" id="LN730807">
    <property type="protein sequence ID" value="CEP13984.1"/>
    <property type="molecule type" value="Genomic_DNA"/>
</dbReference>
<evidence type="ECO:0000313" key="3">
    <source>
        <dbReference type="Proteomes" id="UP000054107"/>
    </source>
</evidence>